<feature type="transmembrane region" description="Helical" evidence="1">
    <location>
        <begin position="37"/>
        <end position="55"/>
    </location>
</feature>
<keyword evidence="1" id="KW-0812">Transmembrane</keyword>
<feature type="transmembrane region" description="Helical" evidence="1">
    <location>
        <begin position="12"/>
        <end position="30"/>
    </location>
</feature>
<proteinExistence type="predicted"/>
<comment type="caution">
    <text evidence="2">The sequence shown here is derived from an EMBL/GenBank/DDBJ whole genome shotgun (WGS) entry which is preliminary data.</text>
</comment>
<feature type="transmembrane region" description="Helical" evidence="1">
    <location>
        <begin position="197"/>
        <end position="218"/>
    </location>
</feature>
<evidence type="ECO:0000313" key="3">
    <source>
        <dbReference type="Proteomes" id="UP001439008"/>
    </source>
</evidence>
<feature type="transmembrane region" description="Helical" evidence="1">
    <location>
        <begin position="248"/>
        <end position="265"/>
    </location>
</feature>
<keyword evidence="1" id="KW-0472">Membrane</keyword>
<keyword evidence="1" id="KW-1133">Transmembrane helix</keyword>
<evidence type="ECO:0000256" key="1">
    <source>
        <dbReference type="SAM" id="Phobius"/>
    </source>
</evidence>
<dbReference type="EMBL" id="JBDODL010002284">
    <property type="protein sequence ID" value="MES1922149.1"/>
    <property type="molecule type" value="Genomic_DNA"/>
</dbReference>
<accession>A0ABV2ARH8</accession>
<dbReference type="Proteomes" id="UP001439008">
    <property type="component" value="Unassembled WGS sequence"/>
</dbReference>
<protein>
    <submittedName>
        <fullName evidence="2">Uncharacterized protein</fullName>
    </submittedName>
</protein>
<keyword evidence="3" id="KW-1185">Reference proteome</keyword>
<evidence type="ECO:0000313" key="2">
    <source>
        <dbReference type="EMBL" id="MES1922149.1"/>
    </source>
</evidence>
<name>A0ABV2ARH8_9EUKA</name>
<reference evidence="2 3" key="1">
    <citation type="journal article" date="2024" name="BMC Biol.">
        <title>Comparative genomics of Ascetosporea gives new insight into the evolutionary basis for animal parasitism in Rhizaria.</title>
        <authorList>
            <person name="Hiltunen Thoren M."/>
            <person name="Onut-Brannstrom I."/>
            <person name="Alfjorden A."/>
            <person name="Peckova H."/>
            <person name="Swords F."/>
            <person name="Hooper C."/>
            <person name="Holzer A.S."/>
            <person name="Bass D."/>
            <person name="Burki F."/>
        </authorList>
    </citation>
    <scope>NUCLEOTIDE SEQUENCE [LARGE SCALE GENOMIC DNA]</scope>
    <source>
        <strain evidence="2">20-A016</strain>
    </source>
</reference>
<organism evidence="2 3">
    <name type="scientific">Bonamia ostreae</name>
    <dbReference type="NCBI Taxonomy" id="126728"/>
    <lineage>
        <taxon>Eukaryota</taxon>
        <taxon>Sar</taxon>
        <taxon>Rhizaria</taxon>
        <taxon>Endomyxa</taxon>
        <taxon>Ascetosporea</taxon>
        <taxon>Haplosporida</taxon>
        <taxon>Bonamia</taxon>
    </lineage>
</organism>
<sequence>MLTYFLTDHWEFTIFSIFMINLVAMGPLILVTPPVTFLSILILTAYFLIYIYGIYTKGHKAGNLENNNFLFLQIATNCFVITSLPVFYVAFEHTAIDETLRKVILCFYALSPALIVLINFAFHPKQNSPKEKPVKIAMMTSLLVLSLPVEIIKCVLSKDLHYKFFVIFSSVLLMALFILKYLSAVANKVEKCIKSEVLNYCIRFAHIFSIASVITVLANNFDDSAKLLLLMPIEAYLLVTMMSHVENAHLILLFISVLVLGKIYNGEEELTIKDLFLYY</sequence>
<feature type="transmembrane region" description="Helical" evidence="1">
    <location>
        <begin position="103"/>
        <end position="122"/>
    </location>
</feature>
<gene>
    <name evidence="2" type="ORF">MHBO_003664</name>
</gene>
<feature type="transmembrane region" description="Helical" evidence="1">
    <location>
        <begin position="70"/>
        <end position="91"/>
    </location>
</feature>
<feature type="transmembrane region" description="Helical" evidence="1">
    <location>
        <begin position="164"/>
        <end position="185"/>
    </location>
</feature>